<dbReference type="Proteomes" id="UP001478862">
    <property type="component" value="Unassembled WGS sequence"/>
</dbReference>
<organism evidence="15 16">
    <name type="scientific">Lysinibacillus zambalensis</name>
    <dbReference type="NCBI Taxonomy" id="3160866"/>
    <lineage>
        <taxon>Bacteria</taxon>
        <taxon>Bacillati</taxon>
        <taxon>Bacillota</taxon>
        <taxon>Bacilli</taxon>
        <taxon>Bacillales</taxon>
        <taxon>Bacillaceae</taxon>
        <taxon>Lysinibacillus</taxon>
    </lineage>
</organism>
<keyword evidence="10" id="KW-0472">Membrane</keyword>
<dbReference type="RefSeq" id="WP_349660868.1">
    <property type="nucleotide sequence ID" value="NZ_JBEGDG010000014.1"/>
</dbReference>
<keyword evidence="15" id="KW-0282">Flagellum</keyword>
<keyword evidence="9" id="KW-0342">GTP-binding</keyword>
<evidence type="ECO:0000256" key="6">
    <source>
        <dbReference type="ARBA" id="ARBA00022741"/>
    </source>
</evidence>
<keyword evidence="16" id="KW-1185">Reference proteome</keyword>
<evidence type="ECO:0000256" key="1">
    <source>
        <dbReference type="ARBA" id="ARBA00004413"/>
    </source>
</evidence>
<evidence type="ECO:0000256" key="11">
    <source>
        <dbReference type="ARBA" id="ARBA00023225"/>
    </source>
</evidence>
<evidence type="ECO:0000256" key="10">
    <source>
        <dbReference type="ARBA" id="ARBA00023136"/>
    </source>
</evidence>
<dbReference type="InterPro" id="IPR027417">
    <property type="entry name" value="P-loop_NTPase"/>
</dbReference>
<evidence type="ECO:0000256" key="2">
    <source>
        <dbReference type="ARBA" id="ARBA00008531"/>
    </source>
</evidence>
<keyword evidence="5" id="KW-1003">Cell membrane</keyword>
<evidence type="ECO:0000313" key="15">
    <source>
        <dbReference type="EMBL" id="MEQ6356413.1"/>
    </source>
</evidence>
<dbReference type="InterPro" id="IPR020006">
    <property type="entry name" value="FlhF"/>
</dbReference>
<sequence>MKMKKYYASSIPEAMKLVRAELGEDAVILNSKVVVTKKFFGIIKKKSFEVVAGIDSMEPSNMAPAPVALPTSTTKHENARLQEITNAVQAKIHQVQPQNDAPLHGEASISEDLRKEIADLKSLMHSMHKKTIQDQYPDELLSFIEYLRQQELSEELITTIGDELFAHVKEASDINFSQCKMITKSLLRKELEDLPVGGISYEKKYINVLGPTGVGKTTTIAKMAARAVLEKKKKVGFITTDTYRIAAIEQLKTYAGLLQAPVEIAYNATDFEQAIHRLAHLDIVFIDTAGRNYKEVKYVDDLQRLIKFDDQAESFLVLAMTTKEKDMANIIEQFKQLQIEKFIFTKIDETNSIGTMINLMIKYNKGLAYYTNGQEVPEDIEEADLEAVLNLFFQGEEK</sequence>
<evidence type="ECO:0000256" key="5">
    <source>
        <dbReference type="ARBA" id="ARBA00022475"/>
    </source>
</evidence>
<evidence type="ECO:0000256" key="4">
    <source>
        <dbReference type="ARBA" id="ARBA00022448"/>
    </source>
</evidence>
<dbReference type="NCBIfam" id="TIGR03499">
    <property type="entry name" value="FlhF"/>
    <property type="match status" value="1"/>
</dbReference>
<dbReference type="SMART" id="SM00962">
    <property type="entry name" value="SRP54"/>
    <property type="match status" value="1"/>
</dbReference>
<keyword evidence="11" id="KW-1006">Bacterial flagellum protein export</keyword>
<dbReference type="PANTHER" id="PTHR43134">
    <property type="entry name" value="SIGNAL RECOGNITION PARTICLE RECEPTOR SUBUNIT ALPHA"/>
    <property type="match status" value="1"/>
</dbReference>
<comment type="caution">
    <text evidence="15">The sequence shown here is derived from an EMBL/GenBank/DDBJ whole genome shotgun (WGS) entry which is preliminary data.</text>
</comment>
<dbReference type="SUPFAM" id="SSF52540">
    <property type="entry name" value="P-loop containing nucleoside triphosphate hydrolases"/>
    <property type="match status" value="1"/>
</dbReference>
<keyword evidence="8" id="KW-0653">Protein transport</keyword>
<evidence type="ECO:0000313" key="16">
    <source>
        <dbReference type="Proteomes" id="UP001478862"/>
    </source>
</evidence>
<keyword evidence="15" id="KW-0966">Cell projection</keyword>
<evidence type="ECO:0000259" key="14">
    <source>
        <dbReference type="SMART" id="SM00962"/>
    </source>
</evidence>
<evidence type="ECO:0000256" key="12">
    <source>
        <dbReference type="ARBA" id="ARBA00025337"/>
    </source>
</evidence>
<dbReference type="Pfam" id="PF00448">
    <property type="entry name" value="SRP54"/>
    <property type="match status" value="1"/>
</dbReference>
<comment type="function">
    <text evidence="12">Necessary for flagellar biosynthesis. May be involved in translocation of the flagellum.</text>
</comment>
<comment type="subcellular location">
    <subcellularLocation>
        <location evidence="1">Cell membrane</location>
        <topology evidence="1">Peripheral membrane protein</topology>
        <orientation evidence="1">Cytoplasmic side</orientation>
    </subcellularLocation>
</comment>
<dbReference type="InterPro" id="IPR000897">
    <property type="entry name" value="SRP54_GTPase_dom"/>
</dbReference>
<evidence type="ECO:0000256" key="7">
    <source>
        <dbReference type="ARBA" id="ARBA00022795"/>
    </source>
</evidence>
<feature type="domain" description="SRP54-type proteins GTP-binding" evidence="14">
    <location>
        <begin position="203"/>
        <end position="394"/>
    </location>
</feature>
<evidence type="ECO:0000256" key="8">
    <source>
        <dbReference type="ARBA" id="ARBA00022927"/>
    </source>
</evidence>
<reference evidence="15 16" key="1">
    <citation type="submission" date="2024-06" db="EMBL/GenBank/DDBJ databases">
        <title>Lysinibacillus zambalefons sp. nov., a Novel Firmicute Isolated from the Poon Bato Zambales Hyperalkaline Spring.</title>
        <authorList>
            <person name="Aja J.A."/>
            <person name="Lazaro J.E.H."/>
            <person name="Llorin L.D."/>
            <person name="Lim K.R."/>
            <person name="Teodosio J."/>
            <person name="Dalisay D.S."/>
        </authorList>
    </citation>
    <scope>NUCLEOTIDE SEQUENCE [LARGE SCALE GENOMIC DNA]</scope>
    <source>
        <strain evidence="15 16">M3</strain>
    </source>
</reference>
<proteinExistence type="inferred from homology"/>
<dbReference type="PANTHER" id="PTHR43134:SF3">
    <property type="entry name" value="FLAGELLAR BIOSYNTHESIS PROTEIN FLHF"/>
    <property type="match status" value="1"/>
</dbReference>
<dbReference type="CDD" id="cd17873">
    <property type="entry name" value="FlhF"/>
    <property type="match status" value="1"/>
</dbReference>
<keyword evidence="4" id="KW-0813">Transport</keyword>
<protein>
    <recommendedName>
        <fullName evidence="3 13">Flagellar biosynthesis protein FlhF</fullName>
    </recommendedName>
</protein>
<gene>
    <name evidence="15" type="primary">flhF</name>
    <name evidence="15" type="ORF">ABNX05_17435</name>
</gene>
<keyword evidence="7" id="KW-1005">Bacterial flagellum biogenesis</keyword>
<dbReference type="EMBL" id="JBEGDG010000014">
    <property type="protein sequence ID" value="MEQ6356413.1"/>
    <property type="molecule type" value="Genomic_DNA"/>
</dbReference>
<dbReference type="Gene3D" id="3.40.50.300">
    <property type="entry name" value="P-loop containing nucleotide triphosphate hydrolases"/>
    <property type="match status" value="1"/>
</dbReference>
<evidence type="ECO:0000256" key="3">
    <source>
        <dbReference type="ARBA" id="ARBA00014919"/>
    </source>
</evidence>
<evidence type="ECO:0000256" key="9">
    <source>
        <dbReference type="ARBA" id="ARBA00023134"/>
    </source>
</evidence>
<evidence type="ECO:0000256" key="13">
    <source>
        <dbReference type="NCBIfam" id="TIGR03499"/>
    </source>
</evidence>
<accession>A0ABV1MV77</accession>
<keyword evidence="15" id="KW-0969">Cilium</keyword>
<dbReference type="Gene3D" id="1.20.120.1380">
    <property type="entry name" value="Flagellar FlhF biosynthesis protein, N domain"/>
    <property type="match status" value="1"/>
</dbReference>
<comment type="similarity">
    <text evidence="2">Belongs to the GTP-binding SRP family.</text>
</comment>
<keyword evidence="6" id="KW-0547">Nucleotide-binding</keyword>
<name>A0ABV1MV77_9BACI</name>
<dbReference type="InterPro" id="IPR047040">
    <property type="entry name" value="FlhF__GTPase_dom"/>
</dbReference>